<evidence type="ECO:0000313" key="3">
    <source>
        <dbReference type="Proteomes" id="UP001062776"/>
    </source>
</evidence>
<sequence length="48" mass="5304">MTHPGDEEIADRLTREQAAQDAIRARIAAQTQRAQEAEKGRSAGERRG</sequence>
<protein>
    <submittedName>
        <fullName evidence="2">Uncharacterized protein</fullName>
    </submittedName>
</protein>
<proteinExistence type="predicted"/>
<keyword evidence="3" id="KW-1185">Reference proteome</keyword>
<comment type="caution">
    <text evidence="2">The sequence shown here is derived from an EMBL/GenBank/DDBJ whole genome shotgun (WGS) entry which is preliminary data.</text>
</comment>
<evidence type="ECO:0000313" key="2">
    <source>
        <dbReference type="EMBL" id="GBQ89125.1"/>
    </source>
</evidence>
<feature type="compositionally biased region" description="Basic and acidic residues" evidence="1">
    <location>
        <begin position="35"/>
        <end position="48"/>
    </location>
</feature>
<name>A0ABQ0Q350_9PROT</name>
<dbReference type="EMBL" id="BAPV01000012">
    <property type="protein sequence ID" value="GBQ89125.1"/>
    <property type="molecule type" value="Genomic_DNA"/>
</dbReference>
<evidence type="ECO:0000256" key="1">
    <source>
        <dbReference type="SAM" id="MobiDB-lite"/>
    </source>
</evidence>
<accession>A0ABQ0Q350</accession>
<dbReference type="Proteomes" id="UP001062776">
    <property type="component" value="Unassembled WGS sequence"/>
</dbReference>
<feature type="region of interest" description="Disordered" evidence="1">
    <location>
        <begin position="27"/>
        <end position="48"/>
    </location>
</feature>
<reference evidence="2" key="1">
    <citation type="submission" date="2013-04" db="EMBL/GenBank/DDBJ databases">
        <title>The genome sequencing project of 58 acetic acid bacteria.</title>
        <authorList>
            <person name="Okamoto-Kainuma A."/>
            <person name="Ishikawa M."/>
            <person name="Umino S."/>
            <person name="Koizumi Y."/>
            <person name="Shiwa Y."/>
            <person name="Yoshikawa H."/>
            <person name="Matsutani M."/>
            <person name="Matsushita K."/>
        </authorList>
    </citation>
    <scope>NUCLEOTIDE SEQUENCE</scope>
    <source>
        <strain evidence="2">NRIC 0535</strain>
    </source>
</reference>
<gene>
    <name evidence="2" type="ORF">AA0535_1718</name>
</gene>
<organism evidence="2 3">
    <name type="scientific">Asaia krungthepensis NRIC 0535</name>
    <dbReference type="NCBI Taxonomy" id="1307925"/>
    <lineage>
        <taxon>Bacteria</taxon>
        <taxon>Pseudomonadati</taxon>
        <taxon>Pseudomonadota</taxon>
        <taxon>Alphaproteobacteria</taxon>
        <taxon>Acetobacterales</taxon>
        <taxon>Acetobacteraceae</taxon>
        <taxon>Asaia</taxon>
    </lineage>
</organism>